<evidence type="ECO:0000313" key="1">
    <source>
        <dbReference type="EMBL" id="TCO12145.1"/>
    </source>
</evidence>
<dbReference type="EMBL" id="SLWM01000027">
    <property type="protein sequence ID" value="TCO12145.1"/>
    <property type="molecule type" value="Genomic_DNA"/>
</dbReference>
<gene>
    <name evidence="1" type="ORF">EV644_12736</name>
</gene>
<protein>
    <submittedName>
        <fullName evidence="1">Uncharacterized protein</fullName>
    </submittedName>
</protein>
<dbReference type="RefSeq" id="WP_132195459.1">
    <property type="nucleotide sequence ID" value="NZ_SLWM01000027.1"/>
</dbReference>
<organism evidence="1 2">
    <name type="scientific">Kribbella orskensis</name>
    <dbReference type="NCBI Taxonomy" id="2512216"/>
    <lineage>
        <taxon>Bacteria</taxon>
        <taxon>Bacillati</taxon>
        <taxon>Actinomycetota</taxon>
        <taxon>Actinomycetes</taxon>
        <taxon>Propionibacteriales</taxon>
        <taxon>Kribbellaceae</taxon>
        <taxon>Kribbella</taxon>
    </lineage>
</organism>
<evidence type="ECO:0000313" key="2">
    <source>
        <dbReference type="Proteomes" id="UP000295818"/>
    </source>
</evidence>
<dbReference type="Proteomes" id="UP000295818">
    <property type="component" value="Unassembled WGS sequence"/>
</dbReference>
<proteinExistence type="predicted"/>
<keyword evidence="2" id="KW-1185">Reference proteome</keyword>
<comment type="caution">
    <text evidence="1">The sequence shown here is derived from an EMBL/GenBank/DDBJ whole genome shotgun (WGS) entry which is preliminary data.</text>
</comment>
<accession>A0ABY2B8X2</accession>
<reference evidence="1 2" key="1">
    <citation type="journal article" date="2015" name="Stand. Genomic Sci.">
        <title>Genomic Encyclopedia of Bacterial and Archaeal Type Strains, Phase III: the genomes of soil and plant-associated and newly described type strains.</title>
        <authorList>
            <person name="Whitman W.B."/>
            <person name="Woyke T."/>
            <person name="Klenk H.P."/>
            <person name="Zhou Y."/>
            <person name="Lilburn T.G."/>
            <person name="Beck B.J."/>
            <person name="De Vos P."/>
            <person name="Vandamme P."/>
            <person name="Eisen J.A."/>
            <person name="Garrity G."/>
            <person name="Hugenholtz P."/>
            <person name="Kyrpides N.C."/>
        </authorList>
    </citation>
    <scope>NUCLEOTIDE SEQUENCE [LARGE SCALE GENOMIC DNA]</scope>
    <source>
        <strain evidence="1 2">VKM Ac-2538</strain>
    </source>
</reference>
<name>A0ABY2B8X2_9ACTN</name>
<sequence>MLWLYVSLGVVGLAVAGRIAWRHHLRKRAAAEELESVRTAIAEDLALLEAEYRRLPAAPAIDDYDLAGKAYESARNLLLDAPASASAITRELADGQYAVVRYTSSLAGRPPPERRLPCFFNPPHGPSRADVLWTEPGRGTRKVPACSEDIARINAGDEPLIRLVNLSGHRVPYWAAGSTFAPYGLGYFSRAQSTQFLLTNFGGQDGLVYGDQRFRRTGRSPYPLEPPH</sequence>